<name>A0A5S4ERK6_9PROT</name>
<dbReference type="EMBL" id="SWAD01000012">
    <property type="protein sequence ID" value="TMQ78091.1"/>
    <property type="molecule type" value="Genomic_DNA"/>
</dbReference>
<keyword evidence="2" id="KW-0347">Helicase</keyword>
<reference evidence="2 3" key="1">
    <citation type="submission" date="2019-04" db="EMBL/GenBank/DDBJ databases">
        <title>A novel phosphate-accumulating bacterium identified in bioreactor for phosphate removal from wastewater.</title>
        <authorList>
            <person name="Kotlyarov R.Y."/>
            <person name="Beletsky A.V."/>
            <person name="Kallistova A.Y."/>
            <person name="Dorofeev A.G."/>
            <person name="Nikolaev Y.Y."/>
            <person name="Pimenov N.V."/>
            <person name="Ravin N.V."/>
            <person name="Mardanov A.V."/>
        </authorList>
    </citation>
    <scope>NUCLEOTIDE SEQUENCE [LARGE SCALE GENOMIC DNA]</scope>
    <source>
        <strain evidence="2 3">Bin19</strain>
    </source>
</reference>
<dbReference type="InterPro" id="IPR001650">
    <property type="entry name" value="Helicase_C-like"/>
</dbReference>
<dbReference type="Pfam" id="PF00271">
    <property type="entry name" value="Helicase_C"/>
    <property type="match status" value="1"/>
</dbReference>
<evidence type="ECO:0000313" key="2">
    <source>
        <dbReference type="EMBL" id="TMQ78091.1"/>
    </source>
</evidence>
<dbReference type="AlphaFoldDB" id="A0A5S4ERK6"/>
<keyword evidence="2" id="KW-0378">Hydrolase</keyword>
<proteinExistence type="predicted"/>
<accession>A0A5S4ERK6</accession>
<sequence>MNRSDIEAVLASLKPFQRRTVDHAFDRLFLAKDSTSRFLVADEVGLGKTLVARGLIARTIEHLWDTAKRIDIVYICSNGSIARANLPKLHVGATSNRSFALATRLTMLATELAPRAGRLGLAASKVNFVSFTPGTSFDMGKATGQSEERVVLFRLLEPVVKARTGLMNLLQAGISNRDNWRWRLKNSDIALDPSIATNFRTALNADTALLTSINDLIEQWYHYHRDRWPLEARQPRNYVISQLRQMLAKVCVLALEPDLVILDEFQRFKNLLETREDVRDEAAILAQTLFGAQTPEGQPVRTLLLSATPYKLYTADAEIQDEDHYEDFLATSRFLMGNDEERVTDLQRCLSEFGLALKQAASGNTVAVVPAKKAVENVLRSIMARTERISASEDRDAMVEEPCVKITVKGADVKQYMAADALFKAVGDRDPMVFWKSAPYLMHFMRGYTVHTRIQETLEQSPERLAKVLREHAAAFLEADKVTAWQAIDPANGKLREMVEDLLDGGLWRLLWMPPTFPYWPLAGPFAGQEGKTKALVFSSWNVVPDVVSAILSYEAERRMVGSHLASYSDPAEQQGPLLRLTASASGARSRHRLLLLLLPCLSLADQAHPLTAPAGINRRDWVRSRVESMLAIQPNATTGDVDERWEWAAPMLLDPGLRSFIEELRAENSPDRPNPEQFPSYLDDLLHLDLTTLGRRPEGLVDLLADLALASPAVVVARTLAGAGVDDDVRRRLSLRLGESFWRMFNRPAVISLLLQLAQDAPDPTHNEGVYWRLVLRYCRDGNLQAVVDEVWHLEREQHTWAVDQTAETTAEKVIAQLIKVVEPTPSRVHTSFWSVDADTGNILSTEIRVRTDFALRFGDVRTEEGKVTQDTVRAEFNSPFRPFVLASTSVGQEGLDFHPWCHRLVHWNLPGNPVDLEQREGRVHRYKGHAVRKNVALSHATEALAVWKPGEDLWQIAFQFANDKARATGESDLVPNWIAPGSVRVQRHVPMLPYTQEVEAFKRLKRQLAAYRVVFGQPRQEELITLLDQAQLDVTQLREWAVDLSP</sequence>
<keyword evidence="2" id="KW-0067">ATP-binding</keyword>
<evidence type="ECO:0000259" key="1">
    <source>
        <dbReference type="Pfam" id="PF00271"/>
    </source>
</evidence>
<keyword evidence="2" id="KW-0547">Nucleotide-binding</keyword>
<dbReference type="Proteomes" id="UP000306324">
    <property type="component" value="Unassembled WGS sequence"/>
</dbReference>
<dbReference type="GO" id="GO:0004386">
    <property type="term" value="F:helicase activity"/>
    <property type="evidence" value="ECO:0007669"/>
    <property type="project" value="UniProtKB-KW"/>
</dbReference>
<evidence type="ECO:0000313" key="3">
    <source>
        <dbReference type="Proteomes" id="UP000306324"/>
    </source>
</evidence>
<dbReference type="Gene3D" id="3.40.50.300">
    <property type="entry name" value="P-loop containing nucleotide triphosphate hydrolases"/>
    <property type="match status" value="1"/>
</dbReference>
<protein>
    <submittedName>
        <fullName evidence="2">Helicase, C-terminal</fullName>
    </submittedName>
</protein>
<keyword evidence="3" id="KW-1185">Reference proteome</keyword>
<dbReference type="InterPro" id="IPR027417">
    <property type="entry name" value="P-loop_NTPase"/>
</dbReference>
<comment type="caution">
    <text evidence="2">The sequence shown here is derived from an EMBL/GenBank/DDBJ whole genome shotgun (WGS) entry which is preliminary data.</text>
</comment>
<gene>
    <name evidence="2" type="ORF">ACCUM_2306</name>
</gene>
<dbReference type="RefSeq" id="WP_138677513.1">
    <property type="nucleotide sequence ID" value="NZ_SWAD01000012.1"/>
</dbReference>
<organism evidence="2 3">
    <name type="scientific">Candidatus Accumulibacter phosphatis</name>
    <dbReference type="NCBI Taxonomy" id="327160"/>
    <lineage>
        <taxon>Bacteria</taxon>
        <taxon>Pseudomonadati</taxon>
        <taxon>Pseudomonadota</taxon>
        <taxon>Betaproteobacteria</taxon>
        <taxon>Candidatus Accumulibacter</taxon>
    </lineage>
</organism>
<feature type="domain" description="Helicase C-terminal" evidence="1">
    <location>
        <begin position="871"/>
        <end position="928"/>
    </location>
</feature>
<dbReference type="OrthoDB" id="9814088at2"/>
<dbReference type="SUPFAM" id="SSF52540">
    <property type="entry name" value="P-loop containing nucleoside triphosphate hydrolases"/>
    <property type="match status" value="2"/>
</dbReference>